<organism evidence="2 3">
    <name type="scientific">candidate division TA06 bacterium DG_24</name>
    <dbReference type="NCBI Taxonomy" id="1703770"/>
    <lineage>
        <taxon>Bacteria</taxon>
        <taxon>Bacteria division TA06</taxon>
    </lineage>
</organism>
<evidence type="ECO:0000259" key="1">
    <source>
        <dbReference type="PROSITE" id="PS51379"/>
    </source>
</evidence>
<accession>A0A0S7WSP4</accession>
<evidence type="ECO:0000313" key="2">
    <source>
        <dbReference type="EMBL" id="KPJ53185.1"/>
    </source>
</evidence>
<name>A0A0S7WSP4_UNCT6</name>
<feature type="domain" description="4Fe-4S ferredoxin-type" evidence="1">
    <location>
        <begin position="155"/>
        <end position="183"/>
    </location>
</feature>
<reference evidence="2 3" key="1">
    <citation type="journal article" date="2015" name="Microbiome">
        <title>Genomic resolution of linkages in carbon, nitrogen, and sulfur cycling among widespread estuary sediment bacteria.</title>
        <authorList>
            <person name="Baker B.J."/>
            <person name="Lazar C.S."/>
            <person name="Teske A.P."/>
            <person name="Dick G.J."/>
        </authorList>
    </citation>
    <scope>NUCLEOTIDE SEQUENCE [LARGE SCALE GENOMIC DNA]</scope>
    <source>
        <strain evidence="2">DG_24</strain>
    </source>
</reference>
<dbReference type="STRING" id="1703770.AMJ39_05510"/>
<dbReference type="Pfam" id="PF13187">
    <property type="entry name" value="Fer4_9"/>
    <property type="match status" value="1"/>
</dbReference>
<protein>
    <recommendedName>
        <fullName evidence="1">4Fe-4S ferredoxin-type domain-containing protein</fullName>
    </recommendedName>
</protein>
<dbReference type="EMBL" id="LIZS01000027">
    <property type="protein sequence ID" value="KPJ53185.1"/>
    <property type="molecule type" value="Genomic_DNA"/>
</dbReference>
<evidence type="ECO:0000313" key="3">
    <source>
        <dbReference type="Proteomes" id="UP000052008"/>
    </source>
</evidence>
<comment type="caution">
    <text evidence="2">The sequence shown here is derived from an EMBL/GenBank/DDBJ whole genome shotgun (WGS) entry which is preliminary data.</text>
</comment>
<sequence>MNDQPRDWTREELEAEYVGHMTVRTVPVNIRIEAKQMILDLSRIRNLLESARHIAVEECECRHRVQGCDGPLDVCLSLNDEATDIVDRGHGQMISLSEALRVLERSHRAGLVHLAYTLEGSEEIDIICSCCPCCCHSLAALVRFGYDGHIIRSDMIASRNDEDCIRCGTCVERCRFGVWEEVNGEVVPDFTKCFGCGVCVSTCQGSAIALTPRS</sequence>
<dbReference type="Gene3D" id="3.30.70.20">
    <property type="match status" value="1"/>
</dbReference>
<proteinExistence type="predicted"/>
<feature type="domain" description="4Fe-4S ferredoxin-type" evidence="1">
    <location>
        <begin position="184"/>
        <end position="213"/>
    </location>
</feature>
<dbReference type="InterPro" id="IPR017896">
    <property type="entry name" value="4Fe4S_Fe-S-bd"/>
</dbReference>
<dbReference type="SUPFAM" id="SSF54862">
    <property type="entry name" value="4Fe-4S ferredoxins"/>
    <property type="match status" value="1"/>
</dbReference>
<dbReference type="PROSITE" id="PS51379">
    <property type="entry name" value="4FE4S_FER_2"/>
    <property type="match status" value="2"/>
</dbReference>
<dbReference type="Proteomes" id="UP000052008">
    <property type="component" value="Unassembled WGS sequence"/>
</dbReference>
<dbReference type="AlphaFoldDB" id="A0A0S7WSP4"/>
<gene>
    <name evidence="2" type="ORF">AMJ39_05510</name>
</gene>